<reference evidence="1 2" key="1">
    <citation type="submission" date="2012-05" db="EMBL/GenBank/DDBJ databases">
        <authorList>
            <person name="Hilton J."/>
        </authorList>
    </citation>
    <scope>NUCLEOTIDE SEQUENCE [LARGE SCALE GENOMIC DNA]</scope>
    <source>
        <strain evidence="1 2">HH01</strain>
    </source>
</reference>
<dbReference type="EMBL" id="CAIY01000044">
    <property type="protein sequence ID" value="CCH67288.1"/>
    <property type="molecule type" value="Genomic_DNA"/>
</dbReference>
<keyword evidence="2" id="KW-1185">Reference proteome</keyword>
<accession>M1X052</accession>
<evidence type="ECO:0000313" key="2">
    <source>
        <dbReference type="Proteomes" id="UP000053051"/>
    </source>
</evidence>
<sequence>MVKPFIAVQANMTGCLAYCYFREIFTSHCWDVLFQYEKANH</sequence>
<organism evidence="1 2">
    <name type="scientific">Richelia intracellularis HH01</name>
    <dbReference type="NCBI Taxonomy" id="1165094"/>
    <lineage>
        <taxon>Bacteria</taxon>
        <taxon>Bacillati</taxon>
        <taxon>Cyanobacteriota</taxon>
        <taxon>Cyanophyceae</taxon>
        <taxon>Nostocales</taxon>
        <taxon>Nostocaceae</taxon>
        <taxon>Richelia</taxon>
    </lineage>
</organism>
<reference evidence="2" key="2">
    <citation type="submission" date="2016-01" db="EMBL/GenBank/DDBJ databases">
        <title>Diatom-associated endosymboitic cyanobacterium lacks core nitrogen metabolism enzymes.</title>
        <authorList>
            <person name="Hilton J.A."/>
            <person name="Foster R.A."/>
            <person name="Tripp H.J."/>
            <person name="Carter B.J."/>
            <person name="Zehr J.P."/>
            <person name="Villareal T.A."/>
        </authorList>
    </citation>
    <scope>NUCLEOTIDE SEQUENCE [LARGE SCALE GENOMIC DNA]</scope>
    <source>
        <strain evidence="2">HH01</strain>
    </source>
</reference>
<dbReference type="STRING" id="1165094.RINTHH_11330"/>
<name>M1X052_9NOST</name>
<dbReference type="AlphaFoldDB" id="M1X052"/>
<protein>
    <submittedName>
        <fullName evidence="1">Uncharacterized protein</fullName>
    </submittedName>
</protein>
<dbReference type="Proteomes" id="UP000053051">
    <property type="component" value="Unassembled WGS sequence"/>
</dbReference>
<gene>
    <name evidence="1" type="ORF">RINTHH_11330</name>
</gene>
<proteinExistence type="predicted"/>
<comment type="caution">
    <text evidence="1">The sequence shown here is derived from an EMBL/GenBank/DDBJ whole genome shotgun (WGS) entry which is preliminary data.</text>
</comment>
<evidence type="ECO:0000313" key="1">
    <source>
        <dbReference type="EMBL" id="CCH67288.1"/>
    </source>
</evidence>